<keyword evidence="4" id="KW-1185">Reference proteome</keyword>
<evidence type="ECO:0000256" key="1">
    <source>
        <dbReference type="ARBA" id="ARBA00022741"/>
    </source>
</evidence>
<dbReference type="GO" id="GO:0030687">
    <property type="term" value="C:preribosome, large subunit precursor"/>
    <property type="evidence" value="ECO:0007669"/>
    <property type="project" value="TreeGrafter"/>
</dbReference>
<dbReference type="GO" id="GO:0000055">
    <property type="term" value="P:ribosomal large subunit export from nucleus"/>
    <property type="evidence" value="ECO:0007669"/>
    <property type="project" value="TreeGrafter"/>
</dbReference>
<keyword evidence="2" id="KW-0067">ATP-binding</keyword>
<dbReference type="HOGENOM" id="CLU_918355_0_0_1"/>
<dbReference type="PANTHER" id="PTHR48103:SF2">
    <property type="entry name" value="MIDASIN"/>
    <property type="match status" value="1"/>
</dbReference>
<proteinExistence type="predicted"/>
<reference evidence="3 4" key="1">
    <citation type="journal article" date="2012" name="Science">
        <title>The Paleozoic origin of enzymatic lignin decomposition reconstructed from 31 fungal genomes.</title>
        <authorList>
            <person name="Floudas D."/>
            <person name="Binder M."/>
            <person name="Riley R."/>
            <person name="Barry K."/>
            <person name="Blanchette R.A."/>
            <person name="Henrissat B."/>
            <person name="Martinez A.T."/>
            <person name="Otillar R."/>
            <person name="Spatafora J.W."/>
            <person name="Yadav J.S."/>
            <person name="Aerts A."/>
            <person name="Benoit I."/>
            <person name="Boyd A."/>
            <person name="Carlson A."/>
            <person name="Copeland A."/>
            <person name="Coutinho P.M."/>
            <person name="de Vries R.P."/>
            <person name="Ferreira P."/>
            <person name="Findley K."/>
            <person name="Foster B."/>
            <person name="Gaskell J."/>
            <person name="Glotzer D."/>
            <person name="Gorecki P."/>
            <person name="Heitman J."/>
            <person name="Hesse C."/>
            <person name="Hori C."/>
            <person name="Igarashi K."/>
            <person name="Jurgens J.A."/>
            <person name="Kallen N."/>
            <person name="Kersten P."/>
            <person name="Kohler A."/>
            <person name="Kuees U."/>
            <person name="Kumar T.K.A."/>
            <person name="Kuo A."/>
            <person name="LaButti K."/>
            <person name="Larrondo L.F."/>
            <person name="Lindquist E."/>
            <person name="Ling A."/>
            <person name="Lombard V."/>
            <person name="Lucas S."/>
            <person name="Lundell T."/>
            <person name="Martin R."/>
            <person name="McLaughlin D.J."/>
            <person name="Morgenstern I."/>
            <person name="Morin E."/>
            <person name="Murat C."/>
            <person name="Nagy L.G."/>
            <person name="Nolan M."/>
            <person name="Ohm R.A."/>
            <person name="Patyshakuliyeva A."/>
            <person name="Rokas A."/>
            <person name="Ruiz-Duenas F.J."/>
            <person name="Sabat G."/>
            <person name="Salamov A."/>
            <person name="Samejima M."/>
            <person name="Schmutz J."/>
            <person name="Slot J.C."/>
            <person name="St John F."/>
            <person name="Stenlid J."/>
            <person name="Sun H."/>
            <person name="Sun S."/>
            <person name="Syed K."/>
            <person name="Tsang A."/>
            <person name="Wiebenga A."/>
            <person name="Young D."/>
            <person name="Pisabarro A."/>
            <person name="Eastwood D.C."/>
            <person name="Martin F."/>
            <person name="Cullen D."/>
            <person name="Grigoriev I.V."/>
            <person name="Hibbett D.S."/>
        </authorList>
    </citation>
    <scope>NUCLEOTIDE SEQUENCE [LARGE SCALE GENOMIC DNA]</scope>
    <source>
        <strain evidence="3 4">DJM-731 SS1</strain>
    </source>
</reference>
<gene>
    <name evidence="3" type="ORF">DACRYDRAFT_110999</name>
</gene>
<dbReference type="GO" id="GO:0005634">
    <property type="term" value="C:nucleus"/>
    <property type="evidence" value="ECO:0007669"/>
    <property type="project" value="TreeGrafter"/>
</dbReference>
<protein>
    <submittedName>
        <fullName evidence="3">Uncharacterized protein</fullName>
    </submittedName>
</protein>
<accession>M5FX24</accession>
<sequence length="303" mass="34609">MAVDVVKTLVAEIHSEQLAGIDFCQLPDALDVGRQLFRLNYLNNALSSLSYDEHVHSRNSDFYWGKNIPELEKVFLILSELDARLVHILPLCPEQELLCEIQPRCRTVLAQSLESSLARILPSLESLVHHIGAWEFANRENSLLALQKRIVSLIVEWRRMELTCWATLLDSEERPSTGFNGEVALKELCSLLDDFLTNSPAGQFGARLDLIASFGVYLKRIAHTQFRYTEAAVLVGSLAVYYEQFRNTVQESLLKERKPLEDDIRNFVQLASWKDVPAQLLLYFLYRSLSIAQAGRVQHLHQK</sequence>
<evidence type="ECO:0000313" key="3">
    <source>
        <dbReference type="EMBL" id="EJT98016.1"/>
    </source>
</evidence>
<dbReference type="AlphaFoldDB" id="M5FX24"/>
<dbReference type="PANTHER" id="PTHR48103">
    <property type="entry name" value="MIDASIN-RELATED"/>
    <property type="match status" value="1"/>
</dbReference>
<evidence type="ECO:0000313" key="4">
    <source>
        <dbReference type="Proteomes" id="UP000030653"/>
    </source>
</evidence>
<dbReference type="GeneID" id="63684221"/>
<dbReference type="Proteomes" id="UP000030653">
    <property type="component" value="Unassembled WGS sequence"/>
</dbReference>
<dbReference type="STRING" id="1858805.M5FX24"/>
<dbReference type="GO" id="GO:0005524">
    <property type="term" value="F:ATP binding"/>
    <property type="evidence" value="ECO:0007669"/>
    <property type="project" value="UniProtKB-KW"/>
</dbReference>
<dbReference type="GO" id="GO:0000027">
    <property type="term" value="P:ribosomal large subunit assembly"/>
    <property type="evidence" value="ECO:0007669"/>
    <property type="project" value="TreeGrafter"/>
</dbReference>
<evidence type="ECO:0000256" key="2">
    <source>
        <dbReference type="ARBA" id="ARBA00022840"/>
    </source>
</evidence>
<organism evidence="3 4">
    <name type="scientific">Dacryopinax primogenitus (strain DJM 731)</name>
    <name type="common">Brown rot fungus</name>
    <dbReference type="NCBI Taxonomy" id="1858805"/>
    <lineage>
        <taxon>Eukaryota</taxon>
        <taxon>Fungi</taxon>
        <taxon>Dikarya</taxon>
        <taxon>Basidiomycota</taxon>
        <taxon>Agaricomycotina</taxon>
        <taxon>Dacrymycetes</taxon>
        <taxon>Dacrymycetales</taxon>
        <taxon>Dacrymycetaceae</taxon>
        <taxon>Dacryopinax</taxon>
    </lineage>
</organism>
<dbReference type="OrthoDB" id="5186at2759"/>
<name>M5FX24_DACPD</name>
<keyword evidence="1" id="KW-0547">Nucleotide-binding</keyword>
<dbReference type="EMBL" id="JH795874">
    <property type="protein sequence ID" value="EJT98016.1"/>
    <property type="molecule type" value="Genomic_DNA"/>
</dbReference>
<dbReference type="RefSeq" id="XP_040624914.1">
    <property type="nucleotide sequence ID" value="XM_040769159.1"/>
</dbReference>